<proteinExistence type="predicted"/>
<keyword evidence="2" id="KW-0812">Transmembrane</keyword>
<protein>
    <recommendedName>
        <fullName evidence="5">DUF11 domain-containing protein</fullName>
    </recommendedName>
</protein>
<evidence type="ECO:0000313" key="4">
    <source>
        <dbReference type="Proteomes" id="UP000176714"/>
    </source>
</evidence>
<evidence type="ECO:0000256" key="2">
    <source>
        <dbReference type="SAM" id="Phobius"/>
    </source>
</evidence>
<dbReference type="Proteomes" id="UP000176714">
    <property type="component" value="Unassembled WGS sequence"/>
</dbReference>
<reference evidence="3 4" key="1">
    <citation type="journal article" date="2016" name="Nat. Commun.">
        <title>Thousands of microbial genomes shed light on interconnected biogeochemical processes in an aquifer system.</title>
        <authorList>
            <person name="Anantharaman K."/>
            <person name="Brown C.T."/>
            <person name="Hug L.A."/>
            <person name="Sharon I."/>
            <person name="Castelle C.J."/>
            <person name="Probst A.J."/>
            <person name="Thomas B.C."/>
            <person name="Singh A."/>
            <person name="Wilkins M.J."/>
            <person name="Karaoz U."/>
            <person name="Brodie E.L."/>
            <person name="Williams K.H."/>
            <person name="Hubbard S.S."/>
            <person name="Banfield J.F."/>
        </authorList>
    </citation>
    <scope>NUCLEOTIDE SEQUENCE [LARGE SCALE GENOMIC DNA]</scope>
</reference>
<keyword evidence="2" id="KW-1133">Transmembrane helix</keyword>
<organism evidence="3 4">
    <name type="scientific">Candidatus Kaiserbacteria bacterium RIFCSPLOWO2_01_FULL_55_19</name>
    <dbReference type="NCBI Taxonomy" id="1798516"/>
    <lineage>
        <taxon>Bacteria</taxon>
        <taxon>Candidatus Kaiseribacteriota</taxon>
    </lineage>
</organism>
<evidence type="ECO:0000313" key="3">
    <source>
        <dbReference type="EMBL" id="OGG76288.1"/>
    </source>
</evidence>
<dbReference type="Gene3D" id="2.60.40.1170">
    <property type="entry name" value="Mu homology domain, subdomain B"/>
    <property type="match status" value="1"/>
</dbReference>
<keyword evidence="2" id="KW-0472">Membrane</keyword>
<evidence type="ECO:0000256" key="1">
    <source>
        <dbReference type="SAM" id="MobiDB-lite"/>
    </source>
</evidence>
<accession>A0A1F6ERN8</accession>
<name>A0A1F6ERN8_9BACT</name>
<gene>
    <name evidence="3" type="ORF">A2950_01610</name>
</gene>
<comment type="caution">
    <text evidence="3">The sequence shown here is derived from an EMBL/GenBank/DDBJ whole genome shotgun (WGS) entry which is preliminary data.</text>
</comment>
<evidence type="ECO:0008006" key="5">
    <source>
        <dbReference type="Google" id="ProtNLM"/>
    </source>
</evidence>
<feature type="region of interest" description="Disordered" evidence="1">
    <location>
        <begin position="610"/>
        <end position="629"/>
    </location>
</feature>
<sequence>MSPLPEDDTSSLEYAREHLYKPDATDAPHGHPLLSGSDAKELPHVWKEETLRDIVHPGERHVKLATLLLITASIFFLIAASIAGYLFYSGSNAVSVDKISIDIQGPTTIAGGDVVSLSLTITNNNSVAIQNATIVIDFPSGTRDAEDVLKEYPNYIENVGTLESGASITRSVKAVVFGGAGQKLTLPIAFSYSTTGSNARFLKAFSYDLFVSTTPLSVAVEGLTETVSGQSLTLTLTVSSNATVPLDNIVLTSALPFGFIVTSSSRPLNNSSFLIGTLMPGGRSTTKLTGTLIGQDNEERIFHFTVGTAQTAQDQTLAVTYMTQDVSVRIAAPFISTTLALNGDTSSNVVVAPGAAQNVSLSYTNTLPTSVTDATIVVGISGTGVNYNSIQSANGFYNSANHSIIFSKDTDPSLAVLAPGASGIGAFTFSTLPANPANPTPTITFTTSVSGTRVGQANVPGEISSSATKTAKVATAVALSASSLHSSGPLNNSGPIPPKVDQTTTYTAVWNVQNQGSAVAGGTVTTVLPIYVSYTGLTAGKGAFSYNDASRMVSWNVGDLAQGASAQGFFQVSVTPSLSQKGNAVVLTKTTSFSGYDRFAGVQVSATADQVTTETKNDPGYSPANASVQ</sequence>
<dbReference type="EMBL" id="MFMD01000035">
    <property type="protein sequence ID" value="OGG76288.1"/>
    <property type="molecule type" value="Genomic_DNA"/>
</dbReference>
<dbReference type="AlphaFoldDB" id="A0A1F6ERN8"/>
<dbReference type="STRING" id="1798516.A2950_01610"/>
<feature type="transmembrane region" description="Helical" evidence="2">
    <location>
        <begin position="64"/>
        <end position="88"/>
    </location>
</feature>